<protein>
    <submittedName>
        <fullName evidence="1">Uncharacterized protein</fullName>
    </submittedName>
</protein>
<keyword evidence="2" id="KW-1185">Reference proteome</keyword>
<accession>A0A368FZZ3</accession>
<sequence length="45" mass="4918">MSFSTVALTKTTRTTTRSVVRISSQKFGTCLMPPANAWKITVGLE</sequence>
<name>A0A368FZZ3_ANCCA</name>
<comment type="caution">
    <text evidence="1">The sequence shown here is derived from an EMBL/GenBank/DDBJ whole genome shotgun (WGS) entry which is preliminary data.</text>
</comment>
<reference evidence="1 2" key="1">
    <citation type="submission" date="2014-10" db="EMBL/GenBank/DDBJ databases">
        <title>Draft genome of the hookworm Ancylostoma caninum.</title>
        <authorList>
            <person name="Mitreva M."/>
        </authorList>
    </citation>
    <scope>NUCLEOTIDE SEQUENCE [LARGE SCALE GENOMIC DNA]</scope>
    <source>
        <strain evidence="1 2">Baltimore</strain>
    </source>
</reference>
<dbReference type="AlphaFoldDB" id="A0A368FZZ3"/>
<organism evidence="1 2">
    <name type="scientific">Ancylostoma caninum</name>
    <name type="common">Dog hookworm</name>
    <dbReference type="NCBI Taxonomy" id="29170"/>
    <lineage>
        <taxon>Eukaryota</taxon>
        <taxon>Metazoa</taxon>
        <taxon>Ecdysozoa</taxon>
        <taxon>Nematoda</taxon>
        <taxon>Chromadorea</taxon>
        <taxon>Rhabditida</taxon>
        <taxon>Rhabditina</taxon>
        <taxon>Rhabditomorpha</taxon>
        <taxon>Strongyloidea</taxon>
        <taxon>Ancylostomatidae</taxon>
        <taxon>Ancylostomatinae</taxon>
        <taxon>Ancylostoma</taxon>
    </lineage>
</organism>
<gene>
    <name evidence="1" type="ORF">ANCCAN_17078</name>
</gene>
<evidence type="ECO:0000313" key="2">
    <source>
        <dbReference type="Proteomes" id="UP000252519"/>
    </source>
</evidence>
<proteinExistence type="predicted"/>
<evidence type="ECO:0000313" key="1">
    <source>
        <dbReference type="EMBL" id="RCN37028.1"/>
    </source>
</evidence>
<dbReference type="Proteomes" id="UP000252519">
    <property type="component" value="Unassembled WGS sequence"/>
</dbReference>
<dbReference type="EMBL" id="JOJR01000503">
    <property type="protein sequence ID" value="RCN37028.1"/>
    <property type="molecule type" value="Genomic_DNA"/>
</dbReference>